<evidence type="ECO:0000313" key="2">
    <source>
        <dbReference type="EnsemblProtists" id="HpaP812724"/>
    </source>
</evidence>
<dbReference type="InParanoid" id="M4C119"/>
<dbReference type="VEuPathDB" id="FungiDB:HpaG812724"/>
<organism evidence="2 3">
    <name type="scientific">Hyaloperonospora arabidopsidis (strain Emoy2)</name>
    <name type="common">Downy mildew agent</name>
    <name type="synonym">Peronospora arabidopsidis</name>
    <dbReference type="NCBI Taxonomy" id="559515"/>
    <lineage>
        <taxon>Eukaryota</taxon>
        <taxon>Sar</taxon>
        <taxon>Stramenopiles</taxon>
        <taxon>Oomycota</taxon>
        <taxon>Peronosporomycetes</taxon>
        <taxon>Peronosporales</taxon>
        <taxon>Peronosporaceae</taxon>
        <taxon>Hyaloperonospora</taxon>
    </lineage>
</organism>
<evidence type="ECO:0000313" key="3">
    <source>
        <dbReference type="Proteomes" id="UP000011713"/>
    </source>
</evidence>
<accession>M4C119</accession>
<feature type="compositionally biased region" description="Polar residues" evidence="1">
    <location>
        <begin position="68"/>
        <end position="97"/>
    </location>
</feature>
<dbReference type="EnsemblProtists" id="HpaT812724">
    <property type="protein sequence ID" value="HpaP812724"/>
    <property type="gene ID" value="HpaG812724"/>
</dbReference>
<proteinExistence type="predicted"/>
<reference evidence="2" key="2">
    <citation type="submission" date="2015-06" db="UniProtKB">
        <authorList>
            <consortium name="EnsemblProtists"/>
        </authorList>
    </citation>
    <scope>IDENTIFICATION</scope>
    <source>
        <strain evidence="2">Emoy2</strain>
    </source>
</reference>
<feature type="region of interest" description="Disordered" evidence="1">
    <location>
        <begin position="1"/>
        <end position="25"/>
    </location>
</feature>
<protein>
    <submittedName>
        <fullName evidence="2">Uncharacterized protein</fullName>
    </submittedName>
</protein>
<evidence type="ECO:0000256" key="1">
    <source>
        <dbReference type="SAM" id="MobiDB-lite"/>
    </source>
</evidence>
<dbReference type="AlphaFoldDB" id="M4C119"/>
<keyword evidence="3" id="KW-1185">Reference proteome</keyword>
<feature type="region of interest" description="Disordered" evidence="1">
    <location>
        <begin position="67"/>
        <end position="102"/>
    </location>
</feature>
<reference evidence="3" key="1">
    <citation type="journal article" date="2010" name="Science">
        <title>Signatures of adaptation to obligate biotrophy in the Hyaloperonospora arabidopsidis genome.</title>
        <authorList>
            <person name="Baxter L."/>
            <person name="Tripathy S."/>
            <person name="Ishaque N."/>
            <person name="Boot N."/>
            <person name="Cabral A."/>
            <person name="Kemen E."/>
            <person name="Thines M."/>
            <person name="Ah-Fong A."/>
            <person name="Anderson R."/>
            <person name="Badejoko W."/>
            <person name="Bittner-Eddy P."/>
            <person name="Boore J.L."/>
            <person name="Chibucos M.C."/>
            <person name="Coates M."/>
            <person name="Dehal P."/>
            <person name="Delehaunty K."/>
            <person name="Dong S."/>
            <person name="Downton P."/>
            <person name="Dumas B."/>
            <person name="Fabro G."/>
            <person name="Fronick C."/>
            <person name="Fuerstenberg S.I."/>
            <person name="Fulton L."/>
            <person name="Gaulin E."/>
            <person name="Govers F."/>
            <person name="Hughes L."/>
            <person name="Humphray S."/>
            <person name="Jiang R.H."/>
            <person name="Judelson H."/>
            <person name="Kamoun S."/>
            <person name="Kyung K."/>
            <person name="Meijer H."/>
            <person name="Minx P."/>
            <person name="Morris P."/>
            <person name="Nelson J."/>
            <person name="Phuntumart V."/>
            <person name="Qutob D."/>
            <person name="Rehmany A."/>
            <person name="Rougon-Cardoso A."/>
            <person name="Ryden P."/>
            <person name="Torto-Alalibo T."/>
            <person name="Studholme D."/>
            <person name="Wang Y."/>
            <person name="Win J."/>
            <person name="Wood J."/>
            <person name="Clifton S.W."/>
            <person name="Rogers J."/>
            <person name="Van den Ackerveken G."/>
            <person name="Jones J.D."/>
            <person name="McDowell J.M."/>
            <person name="Beynon J."/>
            <person name="Tyler B.M."/>
        </authorList>
    </citation>
    <scope>NUCLEOTIDE SEQUENCE [LARGE SCALE GENOMIC DNA]</scope>
    <source>
        <strain evidence="3">Emoy2</strain>
    </source>
</reference>
<dbReference type="Proteomes" id="UP000011713">
    <property type="component" value="Unassembled WGS sequence"/>
</dbReference>
<dbReference type="EMBL" id="JH598088">
    <property type="status" value="NOT_ANNOTATED_CDS"/>
    <property type="molecule type" value="Genomic_DNA"/>
</dbReference>
<sequence length="132" mass="14584">MDVADATSSSMLLPSSPPPVTTIEDPAEGKRMEVELFSGCVCSHAAVSLCDVDASDLNEDIRADEQEQVMQQETPKQQQAPSPVQSNGSTDSRTQLQAWKERSTRMEQLLAKKNTKIQEMEETASSLQLYCY</sequence>
<name>M4C119_HYAAE</name>
<dbReference type="HOGENOM" id="CLU_1921132_0_0_1"/>